<accession>A0ACC6QV68</accession>
<evidence type="ECO:0000313" key="1">
    <source>
        <dbReference type="EMBL" id="MEJ8662211.1"/>
    </source>
</evidence>
<sequence length="527" mass="54598">MSGSEGSGKSGLLAWLVHHGSQRGAPAERAVHAVTPGAGRSLSGTVWSLAEQLGVVARDPEELVTVLGRDRRRTVIVLPDLHEGEGAQLVIALARLEHLRLIVESRSGSPAHQQLVDSGCAELDLDLEQWRDQRRFEQWQASLPNGEGSTVPGPADPVVDLSDPVAVCAADPWQVTAAYESDGETDHGGLRAAWWRAGQSLCREQSPASRALSLLCVLGDSADPRLAPALAELAAEADWSVEWSRVRGDMAPPWPGAVTSLALGEGPLAGCLLVTGPGGIVKALDLADASPHGRLPHGRREPADMTVMADGTVLLLDETGHIHAESSWAVRPTGSGIARLLDDSPTDTQRLLSAVQECVGTALTSTAGPGLGTVALGDTSGTVRTIGDSTDSAALHEGPVNALAVLSIPVDGETSVPLIYSGGADGTVRAWAPGHAPMPAPLVQRSCPVICLDAALTDSGPSLVVAWNDGAVQWIQCETGTQQTLSPGPPVRSVALDSDGRVFIGMDEALTCLIPQQAPTGSGPSTS</sequence>
<reference evidence="1" key="1">
    <citation type="submission" date="2024-03" db="EMBL/GenBank/DDBJ databases">
        <title>Novel Streptomyces species of biotechnological and ecological value are a feature of Machair soil.</title>
        <authorList>
            <person name="Prole J.R."/>
            <person name="Goodfellow M."/>
            <person name="Allenby N."/>
            <person name="Ward A.C."/>
        </authorList>
    </citation>
    <scope>NUCLEOTIDE SEQUENCE</scope>
    <source>
        <strain evidence="1">MS1.AVA.4</strain>
    </source>
</reference>
<comment type="caution">
    <text evidence="1">The sequence shown here is derived from an EMBL/GenBank/DDBJ whole genome shotgun (WGS) entry which is preliminary data.</text>
</comment>
<organism evidence="1 2">
    <name type="scientific">Streptomyces pratisoli</name>
    <dbReference type="NCBI Taxonomy" id="3139917"/>
    <lineage>
        <taxon>Bacteria</taxon>
        <taxon>Bacillati</taxon>
        <taxon>Actinomycetota</taxon>
        <taxon>Actinomycetes</taxon>
        <taxon>Kitasatosporales</taxon>
        <taxon>Streptomycetaceae</taxon>
        <taxon>Streptomyces</taxon>
    </lineage>
</organism>
<dbReference type="Proteomes" id="UP001375539">
    <property type="component" value="Unassembled WGS sequence"/>
</dbReference>
<protein>
    <submittedName>
        <fullName evidence="1">Uncharacterized protein</fullName>
    </submittedName>
</protein>
<keyword evidence="2" id="KW-1185">Reference proteome</keyword>
<name>A0ACC6QV68_9ACTN</name>
<proteinExistence type="predicted"/>
<dbReference type="EMBL" id="JBBKAI010000002">
    <property type="protein sequence ID" value="MEJ8662211.1"/>
    <property type="molecule type" value="Genomic_DNA"/>
</dbReference>
<evidence type="ECO:0000313" key="2">
    <source>
        <dbReference type="Proteomes" id="UP001375539"/>
    </source>
</evidence>
<gene>
    <name evidence="1" type="ORF">WKI58_38065</name>
</gene>